<sequence length="337" mass="34056">NIGSSTLDCGAFTATDLTVSGTGPHAIGGATSATYSFYLRGSFTPASGAHVYGFRTGQVLTARNGSTEALAVFFSSTIATAGDGATYGDVAELVVNDPTITKNGADIITNATSLKIIAAPSEGLNNRALWVVSGETELQALTVSGTMAALDMAGQIDLNNNNIIAGGTAAFVTAVLLGGADLNFSLNSTVIASAQNGTATIAHSGFTDGNDKLIFFIGTDISAEDSANSGINNSFGVCHVTGSDGGGYAFVQRCMGWASDHGNNDGSPSAILSTEHVLDIVTETGTEDWALEVTAFSSSSNTITVTTRDAGAGANMEVYSLALDLDDRSAAVGSTDG</sequence>
<dbReference type="AlphaFoldDB" id="A0A0F8Y332"/>
<name>A0A0F8Y332_9ZZZZ</name>
<gene>
    <name evidence="1" type="ORF">LCGC14_3143450</name>
</gene>
<feature type="non-terminal residue" evidence="1">
    <location>
        <position position="337"/>
    </location>
</feature>
<organism evidence="1">
    <name type="scientific">marine sediment metagenome</name>
    <dbReference type="NCBI Taxonomy" id="412755"/>
    <lineage>
        <taxon>unclassified sequences</taxon>
        <taxon>metagenomes</taxon>
        <taxon>ecological metagenomes</taxon>
    </lineage>
</organism>
<proteinExistence type="predicted"/>
<protein>
    <submittedName>
        <fullName evidence="1">Uncharacterized protein</fullName>
    </submittedName>
</protein>
<dbReference type="EMBL" id="LAZR01068983">
    <property type="protein sequence ID" value="KKK48604.1"/>
    <property type="molecule type" value="Genomic_DNA"/>
</dbReference>
<comment type="caution">
    <text evidence="1">The sequence shown here is derived from an EMBL/GenBank/DDBJ whole genome shotgun (WGS) entry which is preliminary data.</text>
</comment>
<evidence type="ECO:0000313" key="1">
    <source>
        <dbReference type="EMBL" id="KKK48604.1"/>
    </source>
</evidence>
<accession>A0A0F8Y332</accession>
<feature type="non-terminal residue" evidence="1">
    <location>
        <position position="1"/>
    </location>
</feature>
<reference evidence="1" key="1">
    <citation type="journal article" date="2015" name="Nature">
        <title>Complex archaea that bridge the gap between prokaryotes and eukaryotes.</title>
        <authorList>
            <person name="Spang A."/>
            <person name="Saw J.H."/>
            <person name="Jorgensen S.L."/>
            <person name="Zaremba-Niedzwiedzka K."/>
            <person name="Martijn J."/>
            <person name="Lind A.E."/>
            <person name="van Eijk R."/>
            <person name="Schleper C."/>
            <person name="Guy L."/>
            <person name="Ettema T.J."/>
        </authorList>
    </citation>
    <scope>NUCLEOTIDE SEQUENCE</scope>
</reference>